<dbReference type="PANTHER" id="PTHR43245">
    <property type="entry name" value="BIFUNCTIONAL POLYMYXIN RESISTANCE PROTEIN ARNA"/>
    <property type="match status" value="1"/>
</dbReference>
<dbReference type="EMBL" id="WIXI01000038">
    <property type="protein sequence ID" value="MQY45983.1"/>
    <property type="molecule type" value="Genomic_DNA"/>
</dbReference>
<dbReference type="RefSeq" id="WP_153353489.1">
    <property type="nucleotide sequence ID" value="NZ_JAYKOO010000003.1"/>
</dbReference>
<keyword evidence="3" id="KW-1185">Reference proteome</keyword>
<sequence length="336" mass="36502">MKWVGILDVAGINRHAAGKETSPLILITGGNGFIGRFLISFLEKRGTAVRAVSRNPAPGCISVGDMTRQFDWTALLHDIDVVIHLAGRAHVLKEEADPAEAFRLVNVEATLALARQAAAVGVRRFVFVSSIKASGGHSVTRQPFLADDMPKPVDEYGRSKLEAERRLFQLGRETGMEITVVRPPLVYGPDVPANFALMLKWAGSGLPSVFGAVTNSRSMVYVENLCDLLARVAEHPQAAGQIFLVSDGIDLSTADLFSRLAKLQGKKPIHLPIPVPFLGAVLQLLGKSAYRERLLANLQVDIGKTCRLLQWLPPISSEDGMRATVESFRGPPEARN</sequence>
<comment type="caution">
    <text evidence="2">The sequence shown here is derived from an EMBL/GenBank/DDBJ whole genome shotgun (WGS) entry which is preliminary data.</text>
</comment>
<evidence type="ECO:0000313" key="2">
    <source>
        <dbReference type="EMBL" id="MQY45983.1"/>
    </source>
</evidence>
<dbReference type="Proteomes" id="UP000435138">
    <property type="component" value="Unassembled WGS sequence"/>
</dbReference>
<organism evidence="2 3">
    <name type="scientific">Endobacterium cereale</name>
    <dbReference type="NCBI Taxonomy" id="2663029"/>
    <lineage>
        <taxon>Bacteria</taxon>
        <taxon>Pseudomonadati</taxon>
        <taxon>Pseudomonadota</taxon>
        <taxon>Alphaproteobacteria</taxon>
        <taxon>Hyphomicrobiales</taxon>
        <taxon>Rhizobiaceae</taxon>
        <taxon>Endobacterium</taxon>
    </lineage>
</organism>
<evidence type="ECO:0000259" key="1">
    <source>
        <dbReference type="Pfam" id="PF01370"/>
    </source>
</evidence>
<dbReference type="SUPFAM" id="SSF51735">
    <property type="entry name" value="NAD(P)-binding Rossmann-fold domains"/>
    <property type="match status" value="1"/>
</dbReference>
<dbReference type="Pfam" id="PF01370">
    <property type="entry name" value="Epimerase"/>
    <property type="match status" value="1"/>
</dbReference>
<dbReference type="Gene3D" id="3.40.50.720">
    <property type="entry name" value="NAD(P)-binding Rossmann-like Domain"/>
    <property type="match status" value="1"/>
</dbReference>
<dbReference type="InterPro" id="IPR001509">
    <property type="entry name" value="Epimerase_deHydtase"/>
</dbReference>
<dbReference type="InterPro" id="IPR036291">
    <property type="entry name" value="NAD(P)-bd_dom_sf"/>
</dbReference>
<dbReference type="PANTHER" id="PTHR43245:SF58">
    <property type="entry name" value="BLL5923 PROTEIN"/>
    <property type="match status" value="1"/>
</dbReference>
<evidence type="ECO:0000313" key="3">
    <source>
        <dbReference type="Proteomes" id="UP000435138"/>
    </source>
</evidence>
<protein>
    <submittedName>
        <fullName evidence="2">NAD-dependent epimerase/dehydratase family protein</fullName>
    </submittedName>
</protein>
<dbReference type="AlphaFoldDB" id="A0A6A8A4P1"/>
<feature type="domain" description="NAD-dependent epimerase/dehydratase" evidence="1">
    <location>
        <begin position="25"/>
        <end position="243"/>
    </location>
</feature>
<dbReference type="InterPro" id="IPR050177">
    <property type="entry name" value="Lipid_A_modif_metabolic_enz"/>
</dbReference>
<proteinExistence type="predicted"/>
<reference evidence="2 3" key="1">
    <citation type="submission" date="2019-11" db="EMBL/GenBank/DDBJ databases">
        <title>Genome analysis of Rhizobacterium cereale a novel genus and species isolated from maize roots in North Spain.</title>
        <authorList>
            <person name="Menendez E."/>
            <person name="Flores-Felix J.D."/>
            <person name="Ramirez-Bahena M.-H."/>
            <person name="Igual J.M."/>
            <person name="Garcia-Fraile P."/>
            <person name="Peix A."/>
            <person name="Velazquez E."/>
        </authorList>
    </citation>
    <scope>NUCLEOTIDE SEQUENCE [LARGE SCALE GENOMIC DNA]</scope>
    <source>
        <strain evidence="2 3">RZME27</strain>
    </source>
</reference>
<gene>
    <name evidence="2" type="ORF">GAO09_07915</name>
</gene>
<accession>A0A6A8A4P1</accession>
<name>A0A6A8A4P1_9HYPH</name>